<feature type="compositionally biased region" description="Polar residues" evidence="2">
    <location>
        <begin position="601"/>
        <end position="613"/>
    </location>
</feature>
<dbReference type="EMBL" id="JARKIE010000097">
    <property type="protein sequence ID" value="KAJ7686324.1"/>
    <property type="molecule type" value="Genomic_DNA"/>
</dbReference>
<dbReference type="AlphaFoldDB" id="A0AAD7GFG0"/>
<keyword evidence="1" id="KW-0175">Coiled coil</keyword>
<protein>
    <submittedName>
        <fullName evidence="3">Uncharacterized protein</fullName>
    </submittedName>
</protein>
<feature type="compositionally biased region" description="Basic and acidic residues" evidence="2">
    <location>
        <begin position="505"/>
        <end position="526"/>
    </location>
</feature>
<evidence type="ECO:0000256" key="1">
    <source>
        <dbReference type="SAM" id="Coils"/>
    </source>
</evidence>
<evidence type="ECO:0000313" key="3">
    <source>
        <dbReference type="EMBL" id="KAJ7686324.1"/>
    </source>
</evidence>
<comment type="caution">
    <text evidence="3">The sequence shown here is derived from an EMBL/GenBank/DDBJ whole genome shotgun (WGS) entry which is preliminary data.</text>
</comment>
<evidence type="ECO:0000256" key="2">
    <source>
        <dbReference type="SAM" id="MobiDB-lite"/>
    </source>
</evidence>
<accession>A0AAD7GFG0</accession>
<feature type="region of interest" description="Disordered" evidence="2">
    <location>
        <begin position="419"/>
        <end position="550"/>
    </location>
</feature>
<gene>
    <name evidence="3" type="ORF">B0H17DRAFT_1072296</name>
</gene>
<feature type="coiled-coil region" evidence="1">
    <location>
        <begin position="70"/>
        <end position="104"/>
    </location>
</feature>
<feature type="compositionally biased region" description="Pro residues" evidence="2">
    <location>
        <begin position="584"/>
        <end position="599"/>
    </location>
</feature>
<feature type="compositionally biased region" description="Pro residues" evidence="2">
    <location>
        <begin position="649"/>
        <end position="658"/>
    </location>
</feature>
<feature type="compositionally biased region" description="Polar residues" evidence="2">
    <location>
        <begin position="258"/>
        <end position="277"/>
    </location>
</feature>
<feature type="region of interest" description="Disordered" evidence="2">
    <location>
        <begin position="234"/>
        <end position="392"/>
    </location>
</feature>
<name>A0AAD7GFG0_MYCRO</name>
<feature type="compositionally biased region" description="Basic and acidic residues" evidence="2">
    <location>
        <begin position="278"/>
        <end position="287"/>
    </location>
</feature>
<reference evidence="3" key="1">
    <citation type="submission" date="2023-03" db="EMBL/GenBank/DDBJ databases">
        <title>Massive genome expansion in bonnet fungi (Mycena s.s.) driven by repeated elements and novel gene families across ecological guilds.</title>
        <authorList>
            <consortium name="Lawrence Berkeley National Laboratory"/>
            <person name="Harder C.B."/>
            <person name="Miyauchi S."/>
            <person name="Viragh M."/>
            <person name="Kuo A."/>
            <person name="Thoen E."/>
            <person name="Andreopoulos B."/>
            <person name="Lu D."/>
            <person name="Skrede I."/>
            <person name="Drula E."/>
            <person name="Henrissat B."/>
            <person name="Morin E."/>
            <person name="Kohler A."/>
            <person name="Barry K."/>
            <person name="LaButti K."/>
            <person name="Morin E."/>
            <person name="Salamov A."/>
            <person name="Lipzen A."/>
            <person name="Mereny Z."/>
            <person name="Hegedus B."/>
            <person name="Baldrian P."/>
            <person name="Stursova M."/>
            <person name="Weitz H."/>
            <person name="Taylor A."/>
            <person name="Grigoriev I.V."/>
            <person name="Nagy L.G."/>
            <person name="Martin F."/>
            <person name="Kauserud H."/>
        </authorList>
    </citation>
    <scope>NUCLEOTIDE SEQUENCE</scope>
    <source>
        <strain evidence="3">CBHHK067</strain>
    </source>
</reference>
<keyword evidence="4" id="KW-1185">Reference proteome</keyword>
<evidence type="ECO:0000313" key="4">
    <source>
        <dbReference type="Proteomes" id="UP001221757"/>
    </source>
</evidence>
<feature type="region of interest" description="Disordered" evidence="2">
    <location>
        <begin position="579"/>
        <end position="681"/>
    </location>
</feature>
<proteinExistence type="predicted"/>
<organism evidence="3 4">
    <name type="scientific">Mycena rosella</name>
    <name type="common">Pink bonnet</name>
    <name type="synonym">Agaricus rosellus</name>
    <dbReference type="NCBI Taxonomy" id="1033263"/>
    <lineage>
        <taxon>Eukaryota</taxon>
        <taxon>Fungi</taxon>
        <taxon>Dikarya</taxon>
        <taxon>Basidiomycota</taxon>
        <taxon>Agaricomycotina</taxon>
        <taxon>Agaricomycetes</taxon>
        <taxon>Agaricomycetidae</taxon>
        <taxon>Agaricales</taxon>
        <taxon>Marasmiineae</taxon>
        <taxon>Mycenaceae</taxon>
        <taxon>Mycena</taxon>
    </lineage>
</organism>
<feature type="compositionally biased region" description="Polar residues" evidence="2">
    <location>
        <begin position="631"/>
        <end position="640"/>
    </location>
</feature>
<dbReference type="Proteomes" id="UP001221757">
    <property type="component" value="Unassembled WGS sequence"/>
</dbReference>
<feature type="compositionally biased region" description="Basic and acidic residues" evidence="2">
    <location>
        <begin position="431"/>
        <end position="492"/>
    </location>
</feature>
<sequence length="681" mass="74598">MGPPREKEKIAALLSKKDVEIASLKSAISSHVARAISTNTRLALALDALDAKNRELNVADAANAQLSGRLARYVRKMGNTEREMNVLRDAVEELTKKVEIYNGDFSAWGYSRIMIPKLLAPMNPLPPNVSNLASEPDLWAYAAGMINSLRTALAGECRAHADTRRAVSRLEAQLACVTAELEVCLIHAWPVDVNLDTSDLPPAPQVNDEEFARTNDVLGREVALLTGRLKAARLASRTKADAPQAQVDEEPRPPSRSHGLNSQPHASTSRPRSNSPGRTDRDPDRTSRNKSHTRTRPSSNTRPAPSDAEASQPDPPHRRNSHPNQNAHASGSRPPAHSTTRPSSALPATLPDVDVDLGPDPDPDRTIRPGNAGPAGDAKAMGKGKGKERAKDVHATMDAQIAVLGAQIEAFHLEKQALRAQLHGSRSPSPRSDDRRGREEGRVERRQRQCEDNDRRLDHPREQRQHRRERGDGQHQHDQLRHRPHTPFREAEETQEDVQTAIIDTHQRGHSEHQRAQSRDQPRQRAEAQAQVPADDFLAPPQVHPHPLEDWDGEQSMELLTPLIANIILHGAPAGFPPASFSHPFPPEPSASTHLPPPIGRQNTPIADQNTPPTVRAPPTAEISPLDLTSEHSLPSSPGAQLQLHPPHSQLPPSPPSPGDSEQAVQELMHIAATTARRWGS</sequence>
<feature type="compositionally biased region" description="Low complexity" evidence="2">
    <location>
        <begin position="372"/>
        <end position="381"/>
    </location>
</feature>